<dbReference type="GO" id="GO:0016787">
    <property type="term" value="F:hydrolase activity"/>
    <property type="evidence" value="ECO:0007669"/>
    <property type="project" value="InterPro"/>
</dbReference>
<proteinExistence type="predicted"/>
<dbReference type="PANTHER" id="PTHR30337:SF0">
    <property type="entry name" value="NUCLEASE SBCCD SUBUNIT D"/>
    <property type="match status" value="1"/>
</dbReference>
<dbReference type="SUPFAM" id="SSF56300">
    <property type="entry name" value="Metallo-dependent phosphatases"/>
    <property type="match status" value="1"/>
</dbReference>
<dbReference type="InterPro" id="IPR004843">
    <property type="entry name" value="Calcineurin-like_PHP"/>
</dbReference>
<evidence type="ECO:0000313" key="2">
    <source>
        <dbReference type="EMBL" id="CAA9225371.1"/>
    </source>
</evidence>
<dbReference type="Pfam" id="PF00149">
    <property type="entry name" value="Metallophos"/>
    <property type="match status" value="1"/>
</dbReference>
<dbReference type="EMBL" id="CADCTF010000040">
    <property type="protein sequence ID" value="CAA9225371.1"/>
    <property type="molecule type" value="Genomic_DNA"/>
</dbReference>
<accession>A0A6J4HI37</accession>
<gene>
    <name evidence="2" type="ORF">AVDCRST_MAG50-809</name>
</gene>
<name>A0A6J4HI37_9ACTN</name>
<sequence length="372" mass="41506">MKVAAIGDAHLGRSYLNVVDAATGVNQRERDFEQSFEDAVDLALAQRPDVVAWLGDIFDHPRPTYRSFRLAQRALTKIRAHGAQCVIITGNHDTPRLPGTGSPYSALADSFPEFHFAHRLAYERFELPGLVVHAVPQMLTVDATLDALAEADRSRSLDRSNLLLTHPRITQVEPRYADINEIEVDAGLLQSDFVLLGHYHFHTKVREGIWYAGSTDTFTFADDPDKDKGILVLDTDDGTCRHVPLRGQRRLVTLDTVEALGLGPGELQDLVLDRATQSPEGAVVRLYLDGVDPASYRLLDSELVREAAAKAMHFKLEPSFAGVHMEVELPEMDSMPARWDRYVEEQDLVGFDRPRIRSLGLEYLAKAVEVAE</sequence>
<dbReference type="AlphaFoldDB" id="A0A6J4HI37"/>
<organism evidence="2">
    <name type="scientific">uncultured Acidimicrobiales bacterium</name>
    <dbReference type="NCBI Taxonomy" id="310071"/>
    <lineage>
        <taxon>Bacteria</taxon>
        <taxon>Bacillati</taxon>
        <taxon>Actinomycetota</taxon>
        <taxon>Acidimicrobiia</taxon>
        <taxon>Acidimicrobiales</taxon>
        <taxon>environmental samples</taxon>
    </lineage>
</organism>
<dbReference type="InterPro" id="IPR050535">
    <property type="entry name" value="DNA_Repair-Maintenance_Comp"/>
</dbReference>
<dbReference type="Gene3D" id="3.60.21.10">
    <property type="match status" value="1"/>
</dbReference>
<evidence type="ECO:0000259" key="1">
    <source>
        <dbReference type="Pfam" id="PF00149"/>
    </source>
</evidence>
<dbReference type="PANTHER" id="PTHR30337">
    <property type="entry name" value="COMPONENT OF ATP-DEPENDENT DSDNA EXONUCLEASE"/>
    <property type="match status" value="1"/>
</dbReference>
<feature type="domain" description="Calcineurin-like phosphoesterase" evidence="1">
    <location>
        <begin position="1"/>
        <end position="157"/>
    </location>
</feature>
<dbReference type="InterPro" id="IPR029052">
    <property type="entry name" value="Metallo-depent_PP-like"/>
</dbReference>
<protein>
    <submittedName>
        <fullName evidence="2">SbcD_Mre11</fullName>
    </submittedName>
</protein>
<reference evidence="2" key="1">
    <citation type="submission" date="2020-02" db="EMBL/GenBank/DDBJ databases">
        <authorList>
            <person name="Meier V. D."/>
        </authorList>
    </citation>
    <scope>NUCLEOTIDE SEQUENCE</scope>
    <source>
        <strain evidence="2">AVDCRST_MAG50</strain>
    </source>
</reference>